<dbReference type="RefSeq" id="WP_118994216.1">
    <property type="nucleotide sequence ID" value="NZ_CP022987.1"/>
</dbReference>
<dbReference type="EMBL" id="CP022987">
    <property type="protein sequence ID" value="QAA93939.1"/>
    <property type="molecule type" value="Genomic_DNA"/>
</dbReference>
<accession>A0A410GCD9</accession>
<keyword evidence="1" id="KW-1133">Transmembrane helix</keyword>
<dbReference type="GO" id="GO:0015886">
    <property type="term" value="P:heme transport"/>
    <property type="evidence" value="ECO:0007669"/>
    <property type="project" value="InterPro"/>
</dbReference>
<dbReference type="GO" id="GO:1903607">
    <property type="term" value="P:cytochrome c biosynthetic process"/>
    <property type="evidence" value="ECO:0007669"/>
    <property type="project" value="TreeGrafter"/>
</dbReference>
<keyword evidence="3" id="KW-1185">Reference proteome</keyword>
<evidence type="ECO:0000313" key="3">
    <source>
        <dbReference type="Proteomes" id="UP000283474"/>
    </source>
</evidence>
<proteinExistence type="predicted"/>
<evidence type="ECO:0000313" key="2">
    <source>
        <dbReference type="EMBL" id="QAA93939.1"/>
    </source>
</evidence>
<dbReference type="KEGG" id="pus:CKA81_08880"/>
<keyword evidence="1" id="KW-0472">Membrane</keyword>
<name>A0A410GCD9_9BURK</name>
<organism evidence="2 3">
    <name type="scientific">Pollutimonas thiosulfatoxidans</name>
    <dbReference type="NCBI Taxonomy" id="2028345"/>
    <lineage>
        <taxon>Bacteria</taxon>
        <taxon>Pseudomonadati</taxon>
        <taxon>Pseudomonadota</taxon>
        <taxon>Betaproteobacteria</taxon>
        <taxon>Burkholderiales</taxon>
        <taxon>Alcaligenaceae</taxon>
        <taxon>Pollutimonas</taxon>
    </lineage>
</organism>
<feature type="transmembrane region" description="Helical" evidence="1">
    <location>
        <begin position="12"/>
        <end position="32"/>
    </location>
</feature>
<evidence type="ECO:0000256" key="1">
    <source>
        <dbReference type="SAM" id="Phobius"/>
    </source>
</evidence>
<reference evidence="2 3" key="1">
    <citation type="submission" date="2017-08" db="EMBL/GenBank/DDBJ databases">
        <authorList>
            <person name="Park S.-J."/>
            <person name="Kim H."/>
        </authorList>
    </citation>
    <scope>NUCLEOTIDE SEQUENCE [LARGE SCALE GENOMIC DNA]</scope>
    <source>
        <strain evidence="3">ye3</strain>
    </source>
</reference>
<gene>
    <name evidence="2" type="ORF">CKA81_08880</name>
</gene>
<dbReference type="OrthoDB" id="9815607at2"/>
<dbReference type="Proteomes" id="UP000283474">
    <property type="component" value="Chromosome"/>
</dbReference>
<protein>
    <submittedName>
        <fullName evidence="2">Heme exporter protein CcmD</fullName>
    </submittedName>
</protein>
<dbReference type="PANTHER" id="PTHR37531">
    <property type="entry name" value="HEME EXPORTER PROTEIN D"/>
    <property type="match status" value="1"/>
</dbReference>
<dbReference type="PANTHER" id="PTHR37531:SF1">
    <property type="entry name" value="HEME EXPORTER PROTEIN D"/>
    <property type="match status" value="1"/>
</dbReference>
<keyword evidence="1" id="KW-0812">Transmembrane</keyword>
<dbReference type="AlphaFoldDB" id="A0A410GCD9"/>
<sequence length="60" mass="6723">MTWSSPTEFLAMGGYGAYVWGAMGMSIIAVCAEQMLLGRRRRSALLQAVREQRMQKKAVQ</sequence>
<dbReference type="GO" id="GO:0017004">
    <property type="term" value="P:cytochrome complex assembly"/>
    <property type="evidence" value="ECO:0007669"/>
    <property type="project" value="UniProtKB-KW"/>
</dbReference>
<dbReference type="InterPro" id="IPR052075">
    <property type="entry name" value="Heme_exporter_D"/>
</dbReference>
<dbReference type="GO" id="GO:0005886">
    <property type="term" value="C:plasma membrane"/>
    <property type="evidence" value="ECO:0007669"/>
    <property type="project" value="UniProtKB-SubCell"/>
</dbReference>